<dbReference type="Proteomes" id="UP001348397">
    <property type="component" value="Unassembled WGS sequence"/>
</dbReference>
<evidence type="ECO:0000313" key="2">
    <source>
        <dbReference type="Proteomes" id="UP001348397"/>
    </source>
</evidence>
<name>A0ABU6HPN5_9FLAO</name>
<keyword evidence="2" id="KW-1185">Reference proteome</keyword>
<protein>
    <recommendedName>
        <fullName evidence="3">YD repeat-containing protein</fullName>
    </recommendedName>
</protein>
<evidence type="ECO:0008006" key="3">
    <source>
        <dbReference type="Google" id="ProtNLM"/>
    </source>
</evidence>
<gene>
    <name evidence="1" type="ORF">SOP96_01840</name>
</gene>
<dbReference type="Gene3D" id="2.180.10.10">
    <property type="entry name" value="RHS repeat-associated core"/>
    <property type="match status" value="1"/>
</dbReference>
<organism evidence="1 2">
    <name type="scientific">Chryseobacterium salviniae</name>
    <dbReference type="NCBI Taxonomy" id="3101750"/>
    <lineage>
        <taxon>Bacteria</taxon>
        <taxon>Pseudomonadati</taxon>
        <taxon>Bacteroidota</taxon>
        <taxon>Flavobacteriia</taxon>
        <taxon>Flavobacteriales</taxon>
        <taxon>Weeksellaceae</taxon>
        <taxon>Chryseobacterium group</taxon>
        <taxon>Chryseobacterium</taxon>
    </lineage>
</organism>
<reference evidence="1 2" key="1">
    <citation type="submission" date="2024-01" db="EMBL/GenBank/DDBJ databases">
        <title>Chryseobacterium sp. T9W2-O.</title>
        <authorList>
            <person name="Maltman C."/>
        </authorList>
    </citation>
    <scope>NUCLEOTIDE SEQUENCE [LARGE SCALE GENOMIC DNA]</scope>
    <source>
        <strain evidence="1 2">T9W2-O</strain>
    </source>
</reference>
<sequence length="340" mass="38403">MVPLQTVDYTYNIRGWMIGINDPNNLGGDLFGYKIKYNQVEGLQTPDTSETSLQVLPKYNGNIAEVDWKTGVSANESLKRYGYVYDGLNRLSAGFYQNETNPSLREYYEKATYDLNGNIKTIKRTAQRMGATALLIDNLTYDYENSNMSNRLQKVKDAVTIGQGFPYKATPTNIGYDDNGNMTSFPDKNISSIEYNYLNLPKKITQNVQVTDYVYRADGVKVKKLFGGLQTDYLDGFQYKSTYPSETDGYIDTSEPTEIKLRIIPNPEGYFDALRNKYYYNFTDHLGNIRLSYSDANGDGIVTGDIVIENCQTFPDGSMACNNYITPGEAEGVNNYYPFG</sequence>
<feature type="non-terminal residue" evidence="1">
    <location>
        <position position="340"/>
    </location>
</feature>
<evidence type="ECO:0000313" key="1">
    <source>
        <dbReference type="EMBL" id="MEC3874448.1"/>
    </source>
</evidence>
<dbReference type="EMBL" id="JAYLAA010000008">
    <property type="protein sequence ID" value="MEC3874448.1"/>
    <property type="molecule type" value="Genomic_DNA"/>
</dbReference>
<comment type="caution">
    <text evidence="1">The sequence shown here is derived from an EMBL/GenBank/DDBJ whole genome shotgun (WGS) entry which is preliminary data.</text>
</comment>
<proteinExistence type="predicted"/>
<accession>A0ABU6HPN5</accession>